<name>A0A4W5PIB8_9TELE</name>
<dbReference type="PROSITE" id="PS50093">
    <property type="entry name" value="PKD"/>
    <property type="match status" value="1"/>
</dbReference>
<evidence type="ECO:0008006" key="9">
    <source>
        <dbReference type="Google" id="ProtNLM"/>
    </source>
</evidence>
<dbReference type="SMART" id="SM00089">
    <property type="entry name" value="PKD"/>
    <property type="match status" value="1"/>
</dbReference>
<reference evidence="7" key="2">
    <citation type="submission" date="2025-08" db="UniProtKB">
        <authorList>
            <consortium name="Ensembl"/>
        </authorList>
    </citation>
    <scope>IDENTIFICATION</scope>
</reference>
<evidence type="ECO:0000256" key="4">
    <source>
        <dbReference type="SAM" id="MobiDB-lite"/>
    </source>
</evidence>
<dbReference type="Ensembl" id="ENSHHUT00000065352.1">
    <property type="protein sequence ID" value="ENSHHUP00000063212.1"/>
    <property type="gene ID" value="ENSHHUG00000037352.1"/>
</dbReference>
<keyword evidence="8" id="KW-1185">Reference proteome</keyword>
<feature type="domain" description="PKD" evidence="5">
    <location>
        <begin position="238"/>
        <end position="282"/>
    </location>
</feature>
<dbReference type="InterPro" id="IPR035986">
    <property type="entry name" value="PKD_dom_sf"/>
</dbReference>
<dbReference type="InterPro" id="IPR000601">
    <property type="entry name" value="PKD_dom"/>
</dbReference>
<keyword evidence="1" id="KW-0433">Leucine-rich repeat</keyword>
<dbReference type="CDD" id="cd00146">
    <property type="entry name" value="PKD"/>
    <property type="match status" value="1"/>
</dbReference>
<dbReference type="PROSITE" id="PS51212">
    <property type="entry name" value="WSC"/>
    <property type="match status" value="1"/>
</dbReference>
<dbReference type="Pfam" id="PF13855">
    <property type="entry name" value="LRR_8"/>
    <property type="match status" value="1"/>
</dbReference>
<evidence type="ECO:0000259" key="6">
    <source>
        <dbReference type="PROSITE" id="PS51212"/>
    </source>
</evidence>
<evidence type="ECO:0000256" key="3">
    <source>
        <dbReference type="ARBA" id="ARBA00022737"/>
    </source>
</evidence>
<dbReference type="InterPro" id="IPR022409">
    <property type="entry name" value="PKD/Chitinase_dom"/>
</dbReference>
<dbReference type="SMART" id="SM00082">
    <property type="entry name" value="LRRCT"/>
    <property type="match status" value="1"/>
</dbReference>
<sequence length="391" mass="42936">MSDNLSLSLSLALSLRYLQGNRISVLPRGVFCSRPLSSILDLSNNQITTIEEAICDNLFNLTEIDLSSNPFVCDCKLFRLVSWLQERGVRVRHPENMLCVQPPDLRHQPLLNVSLLTCGLNYAACLEDSDHSGGGSELVIFSSSTPGNFSREECNSVCYGASQRYGGLGARRECLCSTNYEPNRISEAQCSAACTKPHVMKECGWTLAHDVFAVDFAASLPPFPPISVHSSAHLSILSSVTPVTLSWDFGDLSPRVNATETVDMTTRHKYAVPGHYPVSVTAWAGPKEVCARREVRVTLPPRLELHCPPLTIANQSLAVRLVSWGAESVAVDWRITKDGQEAARGQNTDTHTHTTHTLSRPPSVSACEVNSISYSVLCSVSLQLWCVHQWL</sequence>
<reference evidence="8" key="1">
    <citation type="submission" date="2018-06" db="EMBL/GenBank/DDBJ databases">
        <title>Genome assembly of Danube salmon.</title>
        <authorList>
            <person name="Macqueen D.J."/>
            <person name="Gundappa M.K."/>
        </authorList>
    </citation>
    <scope>NUCLEOTIDE SEQUENCE [LARGE SCALE GENOMIC DNA]</scope>
</reference>
<feature type="region of interest" description="Disordered" evidence="4">
    <location>
        <begin position="340"/>
        <end position="360"/>
    </location>
</feature>
<dbReference type="InterPro" id="IPR013783">
    <property type="entry name" value="Ig-like_fold"/>
</dbReference>
<reference evidence="7" key="3">
    <citation type="submission" date="2025-09" db="UniProtKB">
        <authorList>
            <consortium name="Ensembl"/>
        </authorList>
    </citation>
    <scope>IDENTIFICATION</scope>
</reference>
<evidence type="ECO:0000259" key="5">
    <source>
        <dbReference type="PROSITE" id="PS50093"/>
    </source>
</evidence>
<dbReference type="SUPFAM" id="SSF52058">
    <property type="entry name" value="L domain-like"/>
    <property type="match status" value="1"/>
</dbReference>
<dbReference type="SUPFAM" id="SSF49299">
    <property type="entry name" value="PKD domain"/>
    <property type="match status" value="1"/>
</dbReference>
<dbReference type="InterPro" id="IPR032675">
    <property type="entry name" value="LRR_dom_sf"/>
</dbReference>
<dbReference type="Proteomes" id="UP000314982">
    <property type="component" value="Unassembled WGS sequence"/>
</dbReference>
<organism evidence="7 8">
    <name type="scientific">Hucho hucho</name>
    <name type="common">huchen</name>
    <dbReference type="NCBI Taxonomy" id="62062"/>
    <lineage>
        <taxon>Eukaryota</taxon>
        <taxon>Metazoa</taxon>
        <taxon>Chordata</taxon>
        <taxon>Craniata</taxon>
        <taxon>Vertebrata</taxon>
        <taxon>Euteleostomi</taxon>
        <taxon>Actinopterygii</taxon>
        <taxon>Neopterygii</taxon>
        <taxon>Teleostei</taxon>
        <taxon>Protacanthopterygii</taxon>
        <taxon>Salmoniformes</taxon>
        <taxon>Salmonidae</taxon>
        <taxon>Salmoninae</taxon>
        <taxon>Hucho</taxon>
    </lineage>
</organism>
<protein>
    <recommendedName>
        <fullName evidence="9">PKD domain-containing protein</fullName>
    </recommendedName>
</protein>
<dbReference type="GeneTree" id="ENSGT00970000198310"/>
<dbReference type="STRING" id="62062.ENSHHUP00000063212"/>
<proteinExistence type="predicted"/>
<dbReference type="InterPro" id="IPR001611">
    <property type="entry name" value="Leu-rich_rpt"/>
</dbReference>
<dbReference type="PANTHER" id="PTHR24366">
    <property type="entry name" value="IG(IMMUNOGLOBULIN) AND LRR(LEUCINE RICH REPEAT) DOMAINS"/>
    <property type="match status" value="1"/>
</dbReference>
<dbReference type="InterPro" id="IPR002889">
    <property type="entry name" value="WSC_carb-bd"/>
</dbReference>
<dbReference type="InterPro" id="IPR000483">
    <property type="entry name" value="Cys-rich_flank_reg_C"/>
</dbReference>
<evidence type="ECO:0000313" key="7">
    <source>
        <dbReference type="Ensembl" id="ENSHHUP00000063212.1"/>
    </source>
</evidence>
<keyword evidence="3" id="KW-0677">Repeat</keyword>
<dbReference type="Gene3D" id="3.80.10.10">
    <property type="entry name" value="Ribonuclease Inhibitor"/>
    <property type="match status" value="1"/>
</dbReference>
<dbReference type="Pfam" id="PF00801">
    <property type="entry name" value="PKD"/>
    <property type="match status" value="1"/>
</dbReference>
<evidence type="ECO:0000256" key="1">
    <source>
        <dbReference type="ARBA" id="ARBA00022614"/>
    </source>
</evidence>
<keyword evidence="2" id="KW-0732">Signal</keyword>
<accession>A0A4W5PIB8</accession>
<dbReference type="PANTHER" id="PTHR24366:SF170">
    <property type="entry name" value="RE50361P"/>
    <property type="match status" value="1"/>
</dbReference>
<dbReference type="SMART" id="SM00321">
    <property type="entry name" value="WSC"/>
    <property type="match status" value="1"/>
</dbReference>
<feature type="domain" description="WSC" evidence="6">
    <location>
        <begin position="119"/>
        <end position="215"/>
    </location>
</feature>
<dbReference type="AlphaFoldDB" id="A0A4W5PIB8"/>
<dbReference type="Gene3D" id="2.60.40.10">
    <property type="entry name" value="Immunoglobulins"/>
    <property type="match status" value="1"/>
</dbReference>
<evidence type="ECO:0000256" key="2">
    <source>
        <dbReference type="ARBA" id="ARBA00022729"/>
    </source>
</evidence>
<evidence type="ECO:0000313" key="8">
    <source>
        <dbReference type="Proteomes" id="UP000314982"/>
    </source>
</evidence>